<feature type="transmembrane region" description="Helical" evidence="1">
    <location>
        <begin position="695"/>
        <end position="714"/>
    </location>
</feature>
<feature type="transmembrane region" description="Helical" evidence="1">
    <location>
        <begin position="627"/>
        <end position="653"/>
    </location>
</feature>
<feature type="non-terminal residue" evidence="2">
    <location>
        <position position="1"/>
    </location>
</feature>
<protein>
    <submittedName>
        <fullName evidence="2">Uncharacterized protein</fullName>
    </submittedName>
</protein>
<comment type="caution">
    <text evidence="2">The sequence shown here is derived from an EMBL/GenBank/DDBJ whole genome shotgun (WGS) entry which is preliminary data.</text>
</comment>
<keyword evidence="3" id="KW-1185">Reference proteome</keyword>
<feature type="transmembrane region" description="Helical" evidence="1">
    <location>
        <begin position="602"/>
        <end position="621"/>
    </location>
</feature>
<keyword evidence="1" id="KW-1133">Transmembrane helix</keyword>
<name>A0ABR3G4F3_9PEZI</name>
<accession>A0ABR3G4F3</accession>
<proteinExistence type="predicted"/>
<dbReference type="EMBL" id="JBBBZM010000368">
    <property type="protein sequence ID" value="KAL0630831.1"/>
    <property type="molecule type" value="Genomic_DNA"/>
</dbReference>
<keyword evidence="1" id="KW-0472">Membrane</keyword>
<evidence type="ECO:0000313" key="2">
    <source>
        <dbReference type="EMBL" id="KAL0630831.1"/>
    </source>
</evidence>
<gene>
    <name evidence="2" type="ORF">Q9L58_010312</name>
</gene>
<reference evidence="2 3" key="1">
    <citation type="submission" date="2024-02" db="EMBL/GenBank/DDBJ databases">
        <title>Discinaceae phylogenomics.</title>
        <authorList>
            <person name="Dirks A.C."/>
            <person name="James T.Y."/>
        </authorList>
    </citation>
    <scope>NUCLEOTIDE SEQUENCE [LARGE SCALE GENOMIC DNA]</scope>
    <source>
        <strain evidence="2 3">ACD0624</strain>
    </source>
</reference>
<evidence type="ECO:0000313" key="3">
    <source>
        <dbReference type="Proteomes" id="UP001447188"/>
    </source>
</evidence>
<keyword evidence="1" id="KW-0812">Transmembrane</keyword>
<organism evidence="2 3">
    <name type="scientific">Discina gigas</name>
    <dbReference type="NCBI Taxonomy" id="1032678"/>
    <lineage>
        <taxon>Eukaryota</taxon>
        <taxon>Fungi</taxon>
        <taxon>Dikarya</taxon>
        <taxon>Ascomycota</taxon>
        <taxon>Pezizomycotina</taxon>
        <taxon>Pezizomycetes</taxon>
        <taxon>Pezizales</taxon>
        <taxon>Discinaceae</taxon>
        <taxon>Discina</taxon>
    </lineage>
</organism>
<evidence type="ECO:0000256" key="1">
    <source>
        <dbReference type="SAM" id="Phobius"/>
    </source>
</evidence>
<dbReference type="Proteomes" id="UP001447188">
    <property type="component" value="Unassembled WGS sequence"/>
</dbReference>
<sequence length="802" mass="86535">TQLEQIATRTSGFEAGAQALSREFSRMHVGGSIDGALFIFELGTADPGVKLYSLVKYDYSEAIEQSEKDGASLLRKIVTAFIADKKAIQKAAIVRVTNGVADLSVATKDRAKAAPAIGDYFALFLNVARTLSDSELTEKAIHAIRLAITEGKAHMPNEDVPKAFRRAKAALRDRQEISGNAIVEAVLAAADDPADETVRDRIRDIVIKKIHQARLTGLEFRPDRQLLGRPPLRRIKTIEGVTLTYPDSLETASVERTKSADGGEVITITTQRITEDFLPPILLAELVDRLRATDGAFIVESAASVTVSNLLLGATQTVLRHVKKLGWTHTAQDSEGTTWGIDDLSEHFAPFRVTIDKPQRPDGTLVILTNFGFANFLRVGHPATEWRVARLGVDLHTRGRAYTSWDSTVSCKVGVATKSPRALVRETAAQRLVPADIRLWIAADLAYDFSDEASRVWADACAIANLNAISDEIESDTGTLKFKGPPRLSLTFNQVPDGQFAEIGLEAFRRLQEAVSWIYENEREAEVRHLLFSGEIARSGGGVDSAIVRVKKDCSAAFDGAKIAYQMSISDLGKDTLKALSDLKKSVTEDTSKVADATRQTVAAVATALAVGLALLAARVATAAAPWLIFSVMVVVMLYVGTIVYSGYAYIILQRQLRVDWQPRLYRFLSDDDFKRMVTGPSLAAEQTFFRIAKIGVATVGLLTVAFALLWIFMNPANPVPPVGGTNPTISGSTIPAASVLAPKASANTTIAAPLTSARSATSTPADKMMAPAYPETKSAPLEPALPAAAKTANSVGGIKKH</sequence>